<keyword evidence="2" id="KW-1185">Reference proteome</keyword>
<dbReference type="EMBL" id="JAHXPT010000005">
    <property type="protein sequence ID" value="MBW6410109.1"/>
    <property type="molecule type" value="Genomic_DNA"/>
</dbReference>
<name>A0ABS7AN65_9CLOT</name>
<dbReference type="RefSeq" id="WP_219779174.1">
    <property type="nucleotide sequence ID" value="NZ_JAHXPT010000005.1"/>
</dbReference>
<evidence type="ECO:0000313" key="1">
    <source>
        <dbReference type="EMBL" id="MBW6410109.1"/>
    </source>
</evidence>
<accession>A0ABS7AN65</accession>
<organism evidence="1 2">
    <name type="scientific">Clostridium weizhouense</name>
    <dbReference type="NCBI Taxonomy" id="2859781"/>
    <lineage>
        <taxon>Bacteria</taxon>
        <taxon>Bacillati</taxon>
        <taxon>Bacillota</taxon>
        <taxon>Clostridia</taxon>
        <taxon>Eubacteriales</taxon>
        <taxon>Clostridiaceae</taxon>
        <taxon>Clostridium</taxon>
    </lineage>
</organism>
<reference evidence="1 2" key="1">
    <citation type="submission" date="2021-07" db="EMBL/GenBank/DDBJ databases">
        <title>Clostridium weizhouense sp. nov., an anaerobic bacterium isolated from activated sludge of Petroleum wastewater.</title>
        <authorList>
            <person name="Li Q."/>
        </authorList>
    </citation>
    <scope>NUCLEOTIDE SEQUENCE [LARGE SCALE GENOMIC DNA]</scope>
    <source>
        <strain evidence="1 2">YB-6</strain>
    </source>
</reference>
<gene>
    <name evidence="1" type="ORF">KYD98_08385</name>
</gene>
<comment type="caution">
    <text evidence="1">The sequence shown here is derived from an EMBL/GenBank/DDBJ whole genome shotgun (WGS) entry which is preliminary data.</text>
</comment>
<protein>
    <submittedName>
        <fullName evidence="1">DUF4312 family protein</fullName>
    </submittedName>
</protein>
<proteinExistence type="predicted"/>
<sequence>METKSVMFQKEIDITLSSKGKSKADAMGKIFSILRKEVYNHVNGIVIHMEPIDVFIEEFKSKKIKEKFMFIFMPREKEEVKVRATIRINVKYVDF</sequence>
<dbReference type="InterPro" id="IPR020037">
    <property type="entry name" value="DUF4312"/>
</dbReference>
<evidence type="ECO:0000313" key="2">
    <source>
        <dbReference type="Proteomes" id="UP001519921"/>
    </source>
</evidence>
<dbReference type="Proteomes" id="UP001519921">
    <property type="component" value="Unassembled WGS sequence"/>
</dbReference>
<dbReference type="Pfam" id="PF14189">
    <property type="entry name" value="DUF4312"/>
    <property type="match status" value="1"/>
</dbReference>